<evidence type="ECO:0000256" key="10">
    <source>
        <dbReference type="ARBA" id="ARBA00023065"/>
    </source>
</evidence>
<sequence>MLSKPAVRAAARAHRSTASSSQLLLRTRPLSARITIPAATAAARNTTPATPWGTPAIAASRRSFTSSSIARSILPDAETPPAPQTTDDVTANNLRVPTELTNEQYHELADEYLEALLVKLEEKSDAGEGVEVEYSGGVLTVDKPGVGTYVLNKQPPNKQIWLSSPITGPKRFDWLVQGEGQTQKEGAGVGEWVYLRDGSVLTDLLRKELGVDLGYEEVEQGDVLRRGEE</sequence>
<dbReference type="PANTHER" id="PTHR16821:SF2">
    <property type="entry name" value="FRATAXIN, MITOCHONDRIAL"/>
    <property type="match status" value="1"/>
</dbReference>
<evidence type="ECO:0000313" key="14">
    <source>
        <dbReference type="EMBL" id="KAK8247436.1"/>
    </source>
</evidence>
<keyword evidence="7" id="KW-0809">Transit peptide</keyword>
<keyword evidence="9" id="KW-0408">Iron</keyword>
<keyword evidence="10" id="KW-0406">Ion transport</keyword>
<dbReference type="EMBL" id="JBBWRZ010000001">
    <property type="protein sequence ID" value="KAK8247436.1"/>
    <property type="molecule type" value="Genomic_DNA"/>
</dbReference>
<dbReference type="NCBIfam" id="TIGR03422">
    <property type="entry name" value="mito_frataxin"/>
    <property type="match status" value="1"/>
</dbReference>
<dbReference type="SUPFAM" id="SSF55387">
    <property type="entry name" value="Frataxin/Nqo15-like"/>
    <property type="match status" value="1"/>
</dbReference>
<organism evidence="14 15">
    <name type="scientific">Phyllosticta capitalensis</name>
    <dbReference type="NCBI Taxonomy" id="121624"/>
    <lineage>
        <taxon>Eukaryota</taxon>
        <taxon>Fungi</taxon>
        <taxon>Dikarya</taxon>
        <taxon>Ascomycota</taxon>
        <taxon>Pezizomycotina</taxon>
        <taxon>Dothideomycetes</taxon>
        <taxon>Dothideomycetes incertae sedis</taxon>
        <taxon>Botryosphaeriales</taxon>
        <taxon>Phyllostictaceae</taxon>
        <taxon>Phyllosticta</taxon>
    </lineage>
</organism>
<dbReference type="Pfam" id="PF01491">
    <property type="entry name" value="Frataxin_Cyay"/>
    <property type="match status" value="1"/>
</dbReference>
<comment type="subcellular location">
    <subcellularLocation>
        <location evidence="1">Mitochondrion</location>
    </subcellularLocation>
</comment>
<dbReference type="SMART" id="SM01219">
    <property type="entry name" value="Frataxin_Cyay"/>
    <property type="match status" value="1"/>
</dbReference>
<gene>
    <name evidence="14" type="ORF">HDK90DRAFT_42115</name>
</gene>
<comment type="catalytic activity">
    <reaction evidence="12">
        <text>4 Fe(2+) + O2 + 4 H(+) = 4 Fe(3+) + 2 H2O</text>
        <dbReference type="Rhea" id="RHEA:11148"/>
        <dbReference type="ChEBI" id="CHEBI:15377"/>
        <dbReference type="ChEBI" id="CHEBI:15378"/>
        <dbReference type="ChEBI" id="CHEBI:15379"/>
        <dbReference type="ChEBI" id="CHEBI:29033"/>
        <dbReference type="ChEBI" id="CHEBI:29034"/>
        <dbReference type="EC" id="1.16.3.1"/>
    </reaction>
</comment>
<dbReference type="InterPro" id="IPR020895">
    <property type="entry name" value="Frataxin_CS"/>
</dbReference>
<evidence type="ECO:0000256" key="12">
    <source>
        <dbReference type="ARBA" id="ARBA00047990"/>
    </source>
</evidence>
<evidence type="ECO:0000256" key="2">
    <source>
        <dbReference type="ARBA" id="ARBA00008183"/>
    </source>
</evidence>
<evidence type="ECO:0000256" key="8">
    <source>
        <dbReference type="ARBA" id="ARBA00023002"/>
    </source>
</evidence>
<dbReference type="Proteomes" id="UP001492380">
    <property type="component" value="Unassembled WGS sequence"/>
</dbReference>
<dbReference type="PANTHER" id="PTHR16821">
    <property type="entry name" value="FRATAXIN"/>
    <property type="match status" value="1"/>
</dbReference>
<evidence type="ECO:0000256" key="1">
    <source>
        <dbReference type="ARBA" id="ARBA00004173"/>
    </source>
</evidence>
<feature type="region of interest" description="Disordered" evidence="13">
    <location>
        <begin position="1"/>
        <end position="22"/>
    </location>
</feature>
<evidence type="ECO:0000256" key="6">
    <source>
        <dbReference type="ARBA" id="ARBA00022496"/>
    </source>
</evidence>
<reference evidence="14 15" key="1">
    <citation type="submission" date="2024-04" db="EMBL/GenBank/DDBJ databases">
        <title>Phyllosticta paracitricarpa is synonymous to the EU quarantine fungus P. citricarpa based on phylogenomic analyses.</title>
        <authorList>
            <consortium name="Lawrence Berkeley National Laboratory"/>
            <person name="Van Ingen-Buijs V.A."/>
            <person name="Van Westerhoven A.C."/>
            <person name="Haridas S."/>
            <person name="Skiadas P."/>
            <person name="Martin F."/>
            <person name="Groenewald J.Z."/>
            <person name="Crous P.W."/>
            <person name="Seidl M.F."/>
        </authorList>
    </citation>
    <scope>NUCLEOTIDE SEQUENCE [LARGE SCALE GENOMIC DNA]</scope>
    <source>
        <strain evidence="14 15">CBS 123374</strain>
    </source>
</reference>
<evidence type="ECO:0000256" key="11">
    <source>
        <dbReference type="ARBA" id="ARBA00023128"/>
    </source>
</evidence>
<evidence type="ECO:0000256" key="13">
    <source>
        <dbReference type="SAM" id="MobiDB-lite"/>
    </source>
</evidence>
<dbReference type="InterPro" id="IPR017789">
    <property type="entry name" value="Frataxin"/>
</dbReference>
<keyword evidence="4" id="KW-0409">Iron storage</keyword>
<dbReference type="PROSITE" id="PS50810">
    <property type="entry name" value="FRATAXIN_2"/>
    <property type="match status" value="1"/>
</dbReference>
<comment type="caution">
    <text evidence="14">The sequence shown here is derived from an EMBL/GenBank/DDBJ whole genome shotgun (WGS) entry which is preliminary data.</text>
</comment>
<keyword evidence="6" id="KW-0410">Iron transport</keyword>
<keyword evidence="5" id="KW-0813">Transport</keyword>
<feature type="compositionally biased region" description="Low complexity" evidence="13">
    <location>
        <begin position="1"/>
        <end position="21"/>
    </location>
</feature>
<evidence type="ECO:0000256" key="7">
    <source>
        <dbReference type="ARBA" id="ARBA00022946"/>
    </source>
</evidence>
<keyword evidence="11" id="KW-0496">Mitochondrion</keyword>
<evidence type="ECO:0000313" key="15">
    <source>
        <dbReference type="Proteomes" id="UP001492380"/>
    </source>
</evidence>
<comment type="similarity">
    <text evidence="2">Belongs to the frataxin family.</text>
</comment>
<dbReference type="InterPro" id="IPR036524">
    <property type="entry name" value="Frataxin/CyaY_sf"/>
</dbReference>
<dbReference type="NCBIfam" id="TIGR03421">
    <property type="entry name" value="FeS_CyaY"/>
    <property type="match status" value="1"/>
</dbReference>
<dbReference type="EC" id="1.16.3.1" evidence="3"/>
<evidence type="ECO:0000256" key="4">
    <source>
        <dbReference type="ARBA" id="ARBA00022434"/>
    </source>
</evidence>
<evidence type="ECO:0000256" key="5">
    <source>
        <dbReference type="ARBA" id="ARBA00022448"/>
    </source>
</evidence>
<dbReference type="InterPro" id="IPR002908">
    <property type="entry name" value="Frataxin/CyaY"/>
</dbReference>
<dbReference type="PROSITE" id="PS01344">
    <property type="entry name" value="FRATAXIN_1"/>
    <property type="match status" value="1"/>
</dbReference>
<proteinExistence type="inferred from homology"/>
<dbReference type="Gene3D" id="3.30.920.10">
    <property type="entry name" value="Frataxin/CyaY"/>
    <property type="match status" value="1"/>
</dbReference>
<keyword evidence="15" id="KW-1185">Reference proteome</keyword>
<accession>A0ABR1Z568</accession>
<name>A0ABR1Z568_9PEZI</name>
<keyword evidence="8" id="KW-0560">Oxidoreductase</keyword>
<evidence type="ECO:0000256" key="3">
    <source>
        <dbReference type="ARBA" id="ARBA00013107"/>
    </source>
</evidence>
<evidence type="ECO:0000256" key="9">
    <source>
        <dbReference type="ARBA" id="ARBA00023004"/>
    </source>
</evidence>
<protein>
    <recommendedName>
        <fullName evidence="3">ferroxidase</fullName>
        <ecNumber evidence="3">1.16.3.1</ecNumber>
    </recommendedName>
</protein>